<feature type="region of interest" description="Disordered" evidence="1">
    <location>
        <begin position="248"/>
        <end position="296"/>
    </location>
</feature>
<sequence length="296" mass="33646">MLAAAHVEAVYFRCDPDNPQMEKYCSSTSQSCVTHRLSTHLGSAVLLPCNFTGNSSKVLWIQSPAFAVVTVTSGGRVNFSDPRSGRIKAFPNQGSRGNFSISIDRVNSTDLGCYKCVSRDTCVQVELALETVKGNKETEENDFITAHDANEDLSPPTQESGRVPGDGQQEETQPPRSPDYVNSTVYENDNNIEDDDEPDYLNEIPGRSGTNKQEEEDSHVEHFNFERILSQRTKHRFHSELLNRLRPSSRKHYYVNQDEFRNQQKTVPPKEKKKTKPYEQYPNPIYNRSTDELHQL</sequence>
<dbReference type="InterPro" id="IPR036179">
    <property type="entry name" value="Ig-like_dom_sf"/>
</dbReference>
<keyword evidence="4" id="KW-1185">Reference proteome</keyword>
<dbReference type="InterPro" id="IPR007110">
    <property type="entry name" value="Ig-like_dom"/>
</dbReference>
<dbReference type="InterPro" id="IPR013783">
    <property type="entry name" value="Ig-like_fold"/>
</dbReference>
<evidence type="ECO:0000313" key="4">
    <source>
        <dbReference type="Proteomes" id="UP001460270"/>
    </source>
</evidence>
<feature type="compositionally biased region" description="Polar residues" evidence="1">
    <location>
        <begin position="170"/>
        <end position="186"/>
    </location>
</feature>
<dbReference type="EMBL" id="JBBPFD010000021">
    <property type="protein sequence ID" value="KAK7883199.1"/>
    <property type="molecule type" value="Genomic_DNA"/>
</dbReference>
<feature type="compositionally biased region" description="Acidic residues" evidence="1">
    <location>
        <begin position="190"/>
        <end position="200"/>
    </location>
</feature>
<dbReference type="SUPFAM" id="SSF48726">
    <property type="entry name" value="Immunoglobulin"/>
    <property type="match status" value="1"/>
</dbReference>
<comment type="caution">
    <text evidence="3">The sequence shown here is derived from an EMBL/GenBank/DDBJ whole genome shotgun (WGS) entry which is preliminary data.</text>
</comment>
<evidence type="ECO:0000259" key="2">
    <source>
        <dbReference type="PROSITE" id="PS50835"/>
    </source>
</evidence>
<feature type="domain" description="Ig-like" evidence="2">
    <location>
        <begin position="19"/>
        <end position="128"/>
    </location>
</feature>
<dbReference type="InterPro" id="IPR013106">
    <property type="entry name" value="Ig_V-set"/>
</dbReference>
<organism evidence="3 4">
    <name type="scientific">Mugilogobius chulae</name>
    <name type="common">yellowstripe goby</name>
    <dbReference type="NCBI Taxonomy" id="88201"/>
    <lineage>
        <taxon>Eukaryota</taxon>
        <taxon>Metazoa</taxon>
        <taxon>Chordata</taxon>
        <taxon>Craniata</taxon>
        <taxon>Vertebrata</taxon>
        <taxon>Euteleostomi</taxon>
        <taxon>Actinopterygii</taxon>
        <taxon>Neopterygii</taxon>
        <taxon>Teleostei</taxon>
        <taxon>Neoteleostei</taxon>
        <taxon>Acanthomorphata</taxon>
        <taxon>Gobiaria</taxon>
        <taxon>Gobiiformes</taxon>
        <taxon>Gobioidei</taxon>
        <taxon>Gobiidae</taxon>
        <taxon>Gobionellinae</taxon>
        <taxon>Mugilogobius</taxon>
    </lineage>
</organism>
<reference evidence="4" key="1">
    <citation type="submission" date="2024-04" db="EMBL/GenBank/DDBJ databases">
        <title>Salinicola lusitanus LLJ914,a marine bacterium isolated from the Okinawa Trough.</title>
        <authorList>
            <person name="Li J."/>
        </authorList>
    </citation>
    <scope>NUCLEOTIDE SEQUENCE [LARGE SCALE GENOMIC DNA]</scope>
</reference>
<dbReference type="Pfam" id="PF07686">
    <property type="entry name" value="V-set"/>
    <property type="match status" value="1"/>
</dbReference>
<feature type="region of interest" description="Disordered" evidence="1">
    <location>
        <begin position="139"/>
        <end position="218"/>
    </location>
</feature>
<name>A0AAW0MV76_9GOBI</name>
<evidence type="ECO:0000256" key="1">
    <source>
        <dbReference type="SAM" id="MobiDB-lite"/>
    </source>
</evidence>
<gene>
    <name evidence="3" type="ORF">WMY93_029373</name>
</gene>
<dbReference type="PROSITE" id="PS50835">
    <property type="entry name" value="IG_LIKE"/>
    <property type="match status" value="1"/>
</dbReference>
<accession>A0AAW0MV76</accession>
<evidence type="ECO:0000313" key="3">
    <source>
        <dbReference type="EMBL" id="KAK7883199.1"/>
    </source>
</evidence>
<dbReference type="Proteomes" id="UP001460270">
    <property type="component" value="Unassembled WGS sequence"/>
</dbReference>
<proteinExistence type="predicted"/>
<dbReference type="AlphaFoldDB" id="A0AAW0MV76"/>
<dbReference type="Gene3D" id="2.60.40.10">
    <property type="entry name" value="Immunoglobulins"/>
    <property type="match status" value="1"/>
</dbReference>
<protein>
    <recommendedName>
        <fullName evidence="2">Ig-like domain-containing protein</fullName>
    </recommendedName>
</protein>